<evidence type="ECO:0008006" key="3">
    <source>
        <dbReference type="Google" id="ProtNLM"/>
    </source>
</evidence>
<organism evidence="1 2">
    <name type="scientific">Orchesella dallaii</name>
    <dbReference type="NCBI Taxonomy" id="48710"/>
    <lineage>
        <taxon>Eukaryota</taxon>
        <taxon>Metazoa</taxon>
        <taxon>Ecdysozoa</taxon>
        <taxon>Arthropoda</taxon>
        <taxon>Hexapoda</taxon>
        <taxon>Collembola</taxon>
        <taxon>Entomobryomorpha</taxon>
        <taxon>Entomobryoidea</taxon>
        <taxon>Orchesellidae</taxon>
        <taxon>Orchesellinae</taxon>
        <taxon>Orchesella</taxon>
    </lineage>
</organism>
<name>A0ABP1RQN5_9HEXA</name>
<proteinExistence type="predicted"/>
<reference evidence="1 2" key="1">
    <citation type="submission" date="2024-08" db="EMBL/GenBank/DDBJ databases">
        <authorList>
            <person name="Cucini C."/>
            <person name="Frati F."/>
        </authorList>
    </citation>
    <scope>NUCLEOTIDE SEQUENCE [LARGE SCALE GENOMIC DNA]</scope>
</reference>
<evidence type="ECO:0000313" key="1">
    <source>
        <dbReference type="EMBL" id="CAL8133101.1"/>
    </source>
</evidence>
<keyword evidence="2" id="KW-1185">Reference proteome</keyword>
<sequence>MRKGACMPKPSVFTPYSDQNYTTKKGKIPQRNKPQGTCPLCSQQTGLVLYQTQARMQRARCFVEFVHKYHYKTIYTCIRMSVLLKNSWYFQFCFRSSIFKHSSSSYLEIYLCFLQQWNFRLKTS</sequence>
<accession>A0ABP1RQN5</accession>
<comment type="caution">
    <text evidence="1">The sequence shown here is derived from an EMBL/GenBank/DDBJ whole genome shotgun (WGS) entry which is preliminary data.</text>
</comment>
<protein>
    <recommendedName>
        <fullName evidence="3">LITAF domain-containing protein</fullName>
    </recommendedName>
</protein>
<dbReference type="EMBL" id="CAXLJM020000096">
    <property type="protein sequence ID" value="CAL8133101.1"/>
    <property type="molecule type" value="Genomic_DNA"/>
</dbReference>
<gene>
    <name evidence="1" type="ORF">ODALV1_LOCUS24909</name>
</gene>
<evidence type="ECO:0000313" key="2">
    <source>
        <dbReference type="Proteomes" id="UP001642540"/>
    </source>
</evidence>
<dbReference type="Proteomes" id="UP001642540">
    <property type="component" value="Unassembled WGS sequence"/>
</dbReference>